<evidence type="ECO:0000313" key="2">
    <source>
        <dbReference type="Proteomes" id="UP000694892"/>
    </source>
</evidence>
<reference evidence="2" key="1">
    <citation type="journal article" date="2016" name="Nature">
        <title>Genome evolution in the allotetraploid frog Xenopus laevis.</title>
        <authorList>
            <person name="Session A.M."/>
            <person name="Uno Y."/>
            <person name="Kwon T."/>
            <person name="Chapman J.A."/>
            <person name="Toyoda A."/>
            <person name="Takahashi S."/>
            <person name="Fukui A."/>
            <person name="Hikosaka A."/>
            <person name="Suzuki A."/>
            <person name="Kondo M."/>
            <person name="van Heeringen S.J."/>
            <person name="Quigley I."/>
            <person name="Heinz S."/>
            <person name="Ogino H."/>
            <person name="Ochi H."/>
            <person name="Hellsten U."/>
            <person name="Lyons J.B."/>
            <person name="Simakov O."/>
            <person name="Putnam N."/>
            <person name="Stites J."/>
            <person name="Kuroki Y."/>
            <person name="Tanaka T."/>
            <person name="Michiue T."/>
            <person name="Watanabe M."/>
            <person name="Bogdanovic O."/>
            <person name="Lister R."/>
            <person name="Georgiou G."/>
            <person name="Paranjpe S.S."/>
            <person name="van Kruijsbergen I."/>
            <person name="Shu S."/>
            <person name="Carlson J."/>
            <person name="Kinoshita T."/>
            <person name="Ohta Y."/>
            <person name="Mawaribuchi S."/>
            <person name="Jenkins J."/>
            <person name="Grimwood J."/>
            <person name="Schmutz J."/>
            <person name="Mitros T."/>
            <person name="Mozaffari S.V."/>
            <person name="Suzuki Y."/>
            <person name="Haramoto Y."/>
            <person name="Yamamoto T.S."/>
            <person name="Takagi C."/>
            <person name="Heald R."/>
            <person name="Miller K."/>
            <person name="Haudenschild C."/>
            <person name="Kitzman J."/>
            <person name="Nakayama T."/>
            <person name="Izutsu Y."/>
            <person name="Robert J."/>
            <person name="Fortriede J."/>
            <person name="Burns K."/>
            <person name="Lotay V."/>
            <person name="Karimi K."/>
            <person name="Yasuoka Y."/>
            <person name="Dichmann D.S."/>
            <person name="Flajnik M.F."/>
            <person name="Houston D.W."/>
            <person name="Shendure J."/>
            <person name="DuPasquier L."/>
            <person name="Vize P.D."/>
            <person name="Zorn A.M."/>
            <person name="Ito M."/>
            <person name="Marcotte E.M."/>
            <person name="Wallingford J.B."/>
            <person name="Ito Y."/>
            <person name="Asashima M."/>
            <person name="Ueno N."/>
            <person name="Matsuda Y."/>
            <person name="Veenstra G.J."/>
            <person name="Fujiyama A."/>
            <person name="Harland R.M."/>
            <person name="Taira M."/>
            <person name="Rokhsar D.S."/>
        </authorList>
    </citation>
    <scope>NUCLEOTIDE SEQUENCE [LARGE SCALE GENOMIC DNA]</scope>
    <source>
        <strain evidence="2">J</strain>
    </source>
</reference>
<accession>A0A974D117</accession>
<sequence>METLEQDGDSKNLGPDRRVFKYFKSISRCQSVGLTNHANVRDISADRRLKNKFPEKRNVLRYCSAQKMKSERRRQ</sequence>
<protein>
    <submittedName>
        <fullName evidence="1">Uncharacterized protein</fullName>
    </submittedName>
</protein>
<dbReference type="Proteomes" id="UP000694892">
    <property type="component" value="Chromosome 4L"/>
</dbReference>
<dbReference type="EMBL" id="CM004472">
    <property type="protein sequence ID" value="OCT83663.1"/>
    <property type="molecule type" value="Genomic_DNA"/>
</dbReference>
<proteinExistence type="predicted"/>
<name>A0A974D117_XENLA</name>
<dbReference type="AlphaFoldDB" id="A0A974D117"/>
<gene>
    <name evidence="1" type="ORF">XELAEV_18021805mg</name>
</gene>
<evidence type="ECO:0000313" key="1">
    <source>
        <dbReference type="EMBL" id="OCT83663.1"/>
    </source>
</evidence>
<organism evidence="1 2">
    <name type="scientific">Xenopus laevis</name>
    <name type="common">African clawed frog</name>
    <dbReference type="NCBI Taxonomy" id="8355"/>
    <lineage>
        <taxon>Eukaryota</taxon>
        <taxon>Metazoa</taxon>
        <taxon>Chordata</taxon>
        <taxon>Craniata</taxon>
        <taxon>Vertebrata</taxon>
        <taxon>Euteleostomi</taxon>
        <taxon>Amphibia</taxon>
        <taxon>Batrachia</taxon>
        <taxon>Anura</taxon>
        <taxon>Pipoidea</taxon>
        <taxon>Pipidae</taxon>
        <taxon>Xenopodinae</taxon>
        <taxon>Xenopus</taxon>
        <taxon>Xenopus</taxon>
    </lineage>
</organism>